<accession>A0A1Y0IL92</accession>
<protein>
    <submittedName>
        <fullName evidence="1">Uncharacterized protein</fullName>
    </submittedName>
</protein>
<proteinExistence type="predicted"/>
<keyword evidence="2" id="KW-1185">Reference proteome</keyword>
<reference evidence="2" key="1">
    <citation type="submission" date="2017-05" db="EMBL/GenBank/DDBJ databases">
        <authorList>
            <person name="Sung H."/>
        </authorList>
    </citation>
    <scope>NUCLEOTIDE SEQUENCE [LARGE SCALE GENOMIC DNA]</scope>
    <source>
        <strain evidence="2">AR23208</strain>
    </source>
</reference>
<sequence length="69" mass="7767">MGCLRHLTIWLCCLMLSVADKSNVLNFTVVIESDNLKIVTVIGLYSLYRMVAEQDMTLNKICAEISDDV</sequence>
<dbReference type="EMBL" id="CP021434">
    <property type="protein sequence ID" value="ARU60144.1"/>
    <property type="molecule type" value="Genomic_DNA"/>
</dbReference>
<dbReference type="AlphaFoldDB" id="A0A1Y0IL92"/>
<dbReference type="Proteomes" id="UP000195437">
    <property type="component" value="Chromosome"/>
</dbReference>
<evidence type="ECO:0000313" key="2">
    <source>
        <dbReference type="Proteomes" id="UP000195437"/>
    </source>
</evidence>
<name>A0A1Y0IL92_9BACL</name>
<gene>
    <name evidence="1" type="ORF">CBW65_03030</name>
</gene>
<evidence type="ECO:0000313" key="1">
    <source>
        <dbReference type="EMBL" id="ARU60144.1"/>
    </source>
</evidence>
<organism evidence="1 2">
    <name type="scientific">Tumebacillus avium</name>
    <dbReference type="NCBI Taxonomy" id="1903704"/>
    <lineage>
        <taxon>Bacteria</taxon>
        <taxon>Bacillati</taxon>
        <taxon>Bacillota</taxon>
        <taxon>Bacilli</taxon>
        <taxon>Bacillales</taxon>
        <taxon>Alicyclobacillaceae</taxon>
        <taxon>Tumebacillus</taxon>
    </lineage>
</organism>
<dbReference type="KEGG" id="tum:CBW65_03030"/>